<sequence>MIPLMAEQTAIGRGMVGGQRDFTVRAMAIEAVLLGFLPVGYQVKRLVKGIDRQGSGCFVGSEQ</sequence>
<proteinExistence type="predicted"/>
<accession>A0ABM7W8B9</accession>
<reference evidence="1 2" key="1">
    <citation type="submission" date="2022-01" db="EMBL/GenBank/DDBJ databases">
        <title>Desulfofustis limnae sp. nov., a novel mesophilic sulfate-reducing bacterium isolated from marsh soil.</title>
        <authorList>
            <person name="Watanabe M."/>
            <person name="Takahashi A."/>
            <person name="Kojima H."/>
            <person name="Fukui M."/>
        </authorList>
    </citation>
    <scope>NUCLEOTIDE SEQUENCE [LARGE SCALE GENOMIC DNA]</scope>
    <source>
        <strain evidence="1 2">PPLL</strain>
    </source>
</reference>
<name>A0ABM7W8B9_9BACT</name>
<gene>
    <name evidence="1" type="ORF">DPPLL_15620</name>
</gene>
<dbReference type="EMBL" id="AP025516">
    <property type="protein sequence ID" value="BDD87197.1"/>
    <property type="molecule type" value="Genomic_DNA"/>
</dbReference>
<evidence type="ECO:0000313" key="1">
    <source>
        <dbReference type="EMBL" id="BDD87197.1"/>
    </source>
</evidence>
<dbReference type="Proteomes" id="UP000830055">
    <property type="component" value="Chromosome"/>
</dbReference>
<protein>
    <submittedName>
        <fullName evidence="1">Uncharacterized protein</fullName>
    </submittedName>
</protein>
<keyword evidence="2" id="KW-1185">Reference proteome</keyword>
<evidence type="ECO:0000313" key="2">
    <source>
        <dbReference type="Proteomes" id="UP000830055"/>
    </source>
</evidence>
<organism evidence="1 2">
    <name type="scientific">Desulfofustis limnaeus</name>
    <dbReference type="NCBI Taxonomy" id="2740163"/>
    <lineage>
        <taxon>Bacteria</taxon>
        <taxon>Pseudomonadati</taxon>
        <taxon>Thermodesulfobacteriota</taxon>
        <taxon>Desulfobulbia</taxon>
        <taxon>Desulfobulbales</taxon>
        <taxon>Desulfocapsaceae</taxon>
        <taxon>Desulfofustis</taxon>
    </lineage>
</organism>